<dbReference type="EMBL" id="CP061336">
    <property type="protein sequence ID" value="QNU68237.1"/>
    <property type="molecule type" value="Genomic_DNA"/>
</dbReference>
<evidence type="ECO:0000313" key="2">
    <source>
        <dbReference type="EMBL" id="QNU68237.1"/>
    </source>
</evidence>
<accession>A0A4U7JLL9</accession>
<dbReference type="Gene3D" id="2.60.40.1220">
    <property type="match status" value="3"/>
</dbReference>
<sequence>MNTALSTKINGQSETLIQLLINDGAVNADIAKSLGYDTVEKTDNTDTPKETISVKINEILSVSEIEIAVYLNTELKSISNSNILIYEAGNENNKLKIYSVTSTGTKLIIKTGTQVPKKSYNVELINIKDSNGNIIPRLTGSFSGYTQISTYSSTPSPTPKPSQAVDSVTAINAKQIQIVFNKEMSKSSVEDINFYEIKDKGTDVISLAQGAVIYDEPTKTAVITLNNKISDKLTNLTIAKITVKKGIKFIDGSEQANNMEFNVKVEDLEIATFKNPEVIGEKTIKIPFSEPVYDGTNNNFLNTENFRVNYLKPAYVEDLTSTGIKLLEAYTYTVQSAELIGSTIILNLSEALSEGTIKVNINSSITENPIQDYAGNILSNCEATFNYVKTGDTSSQVSVEKADEDMVTLSFSKPVTASDLKLFHTDKTIAANMSTPVSINKGTFVNEITFEFPNKIPMGTTDLFLVNSTDPSCKMFNIFGEYVPDQTLVADVAPEKNPPKVIDSVLINNNTYTIFFNEKVSKDFAENSANYDFTTFDYYTTVSFVPSLSNDGKSVNLYLPKGLRDNTKYRIVIRNAEDISGNKTTSDIQLTYTNGEHSTPSLEVNKSFTNNTEGKIFIYFSEPMNETQMLDKSSYKVAITSGAIFASLGAGDTVSKISDRSVLIDLSKTVNSPSVMLAPIMDLKGNRLYNSIAPVYIKDIEEETVMVESIDLIAKNKVKVTFNRVLQTFSTNDISFAGVTNNTILVAEIESLINNDNDKTEVVIVLNKELSADVKYNGSVVSVITKENCNSKSVLGTKLTPSQSISINDMVAPEIITYDHDSNSLTEPVEKVVLSGNILTSMIDGKVSKNTTGTITITFSEPILEFSLSVLTFEVEGYTVTSISNAVNKNEVVLSIKANKDNTPAKTTVRQVNNISDYSGNMYLSDKVWTVR</sequence>
<dbReference type="KEGG" id="rher:EHE19_007410"/>
<keyword evidence="1" id="KW-0732">Signal</keyword>
<evidence type="ECO:0000313" key="3">
    <source>
        <dbReference type="Proteomes" id="UP000306409"/>
    </source>
</evidence>
<keyword evidence="3" id="KW-1185">Reference proteome</keyword>
<dbReference type="RefSeq" id="WP_137696540.1">
    <property type="nucleotide sequence ID" value="NZ_CP061336.1"/>
</dbReference>
<reference evidence="2 3" key="1">
    <citation type="submission" date="2020-09" db="EMBL/GenBank/DDBJ databases">
        <title>Characterization and genome sequencing of Ruminiclostridium sp. nov. MA18.</title>
        <authorList>
            <person name="Rettenmaier R."/>
            <person name="Kowollik M.-L."/>
            <person name="Liebl W."/>
            <person name="Zverlov V."/>
        </authorList>
    </citation>
    <scope>NUCLEOTIDE SEQUENCE [LARGE SCALE GENOMIC DNA]</scope>
    <source>
        <strain evidence="2 3">MA18</strain>
    </source>
</reference>
<evidence type="ECO:0000256" key="1">
    <source>
        <dbReference type="ARBA" id="ARBA00022729"/>
    </source>
</evidence>
<name>A0A4U7JLL9_9FIRM</name>
<protein>
    <submittedName>
        <fullName evidence="2">Uncharacterized protein</fullName>
    </submittedName>
</protein>
<dbReference type="Proteomes" id="UP000306409">
    <property type="component" value="Chromosome"/>
</dbReference>
<dbReference type="OrthoDB" id="1736087at2"/>
<organism evidence="2 3">
    <name type="scientific">Ruminiclostridium herbifermentans</name>
    <dbReference type="NCBI Taxonomy" id="2488810"/>
    <lineage>
        <taxon>Bacteria</taxon>
        <taxon>Bacillati</taxon>
        <taxon>Bacillota</taxon>
        <taxon>Clostridia</taxon>
        <taxon>Eubacteriales</taxon>
        <taxon>Oscillospiraceae</taxon>
        <taxon>Ruminiclostridium</taxon>
    </lineage>
</organism>
<dbReference type="InterPro" id="IPR014755">
    <property type="entry name" value="Cu-Rt/internalin_Ig-like"/>
</dbReference>
<proteinExistence type="predicted"/>
<gene>
    <name evidence="2" type="ORF">EHE19_007410</name>
</gene>
<dbReference type="AlphaFoldDB" id="A0A4U7JLL9"/>